<dbReference type="Gene3D" id="3.10.450.230">
    <property type="entry name" value="VirB8 protein"/>
    <property type="match status" value="1"/>
</dbReference>
<proteinExistence type="predicted"/>
<evidence type="ECO:0000256" key="1">
    <source>
        <dbReference type="ARBA" id="ARBA00004167"/>
    </source>
</evidence>
<keyword evidence="2 6" id="KW-0812">Transmembrane</keyword>
<keyword evidence="4 6" id="KW-0472">Membrane</keyword>
<dbReference type="InterPro" id="IPR032710">
    <property type="entry name" value="NTF2-like_dom_sf"/>
</dbReference>
<accession>A0AAU9AEW4</accession>
<dbReference type="AlphaFoldDB" id="A0AAU9AEW4"/>
<evidence type="ECO:0000256" key="3">
    <source>
        <dbReference type="ARBA" id="ARBA00022989"/>
    </source>
</evidence>
<name>A0AAU9AEW4_LYSEN</name>
<protein>
    <submittedName>
        <fullName evidence="8">Type IV secretion protein VirB8</fullName>
    </submittedName>
</protein>
<dbReference type="RefSeq" id="WP_096377784.1">
    <property type="nucleotide sequence ID" value="NZ_AP014940.1"/>
</dbReference>
<feature type="domain" description="Bacterial virulence protein VirB8" evidence="7">
    <location>
        <begin position="20"/>
        <end position="236"/>
    </location>
</feature>
<comment type="subcellular location">
    <subcellularLocation>
        <location evidence="1">Membrane</location>
        <topology evidence="1">Single-pass membrane protein</topology>
    </subcellularLocation>
</comment>
<dbReference type="Proteomes" id="UP000218824">
    <property type="component" value="Chromosome"/>
</dbReference>
<evidence type="ECO:0000256" key="5">
    <source>
        <dbReference type="SAM" id="MobiDB-lite"/>
    </source>
</evidence>
<evidence type="ECO:0000256" key="4">
    <source>
        <dbReference type="ARBA" id="ARBA00023136"/>
    </source>
</evidence>
<gene>
    <name evidence="8" type="ORF">LEN_2208</name>
</gene>
<feature type="transmembrane region" description="Helical" evidence="6">
    <location>
        <begin position="37"/>
        <end position="58"/>
    </location>
</feature>
<keyword evidence="3 6" id="KW-1133">Transmembrane helix</keyword>
<dbReference type="InterPro" id="IPR007430">
    <property type="entry name" value="VirB8"/>
</dbReference>
<feature type="compositionally biased region" description="Low complexity" evidence="5">
    <location>
        <begin position="253"/>
        <end position="282"/>
    </location>
</feature>
<evidence type="ECO:0000259" key="7">
    <source>
        <dbReference type="Pfam" id="PF04335"/>
    </source>
</evidence>
<dbReference type="GO" id="GO:0016020">
    <property type="term" value="C:membrane"/>
    <property type="evidence" value="ECO:0007669"/>
    <property type="project" value="UniProtKB-SubCell"/>
</dbReference>
<dbReference type="EMBL" id="AP014940">
    <property type="protein sequence ID" value="BAV97695.1"/>
    <property type="molecule type" value="Genomic_DNA"/>
</dbReference>
<sequence length="339" mass="35903">MFGKNKNVTPQVENAVAKAVNYEVTVADIARRSEKRAWIVAFTAIVMALILAGGYFYFLPLKEKVPYLVMADAYTGQATVARLRDDFSKNSITANEAINKSNISHFVMARESYDFSQIGDRDWSTVFAMASPQVTKAYSNIYSSTNPQNPINLFGKGKTIRVRILSIQLHSGDSEIKSATVRFQRSLFNKESGGQEPMDSKIAAIEYTYKSNLKMDDDKRVLNPLGFQVSNYRVDNDYAPAPPPPADYPVGSAPAAAPAAAPPAQQAIDPATGQPIPAAAPAAYPPGTVPPQPGVAPAQPGAAPQPGVAPAPNPAYPAGAPAAAPAPAPTGTANGVSTR</sequence>
<evidence type="ECO:0000313" key="9">
    <source>
        <dbReference type="Proteomes" id="UP000218824"/>
    </source>
</evidence>
<dbReference type="Pfam" id="PF04335">
    <property type="entry name" value="VirB8"/>
    <property type="match status" value="1"/>
</dbReference>
<reference evidence="8 9" key="1">
    <citation type="journal article" date="2017" name="DNA Res.">
        <title>Complete genome sequence and expression profile of the commercial lytic enzyme producer Lysobacter enzymogenes M497-1.</title>
        <authorList>
            <person name="Takami H."/>
            <person name="Toyoda A."/>
            <person name="Uchiyama I."/>
            <person name="Itoh T."/>
            <person name="Takaki Y."/>
            <person name="Arai W."/>
            <person name="Nishi S."/>
            <person name="Kawai M."/>
            <person name="Shinya K."/>
            <person name="Ikeda H."/>
        </authorList>
    </citation>
    <scope>NUCLEOTIDE SEQUENCE [LARGE SCALE GENOMIC DNA]</scope>
    <source>
        <strain evidence="8 9">M497-1</strain>
    </source>
</reference>
<organism evidence="8 9">
    <name type="scientific">Lysobacter enzymogenes</name>
    <dbReference type="NCBI Taxonomy" id="69"/>
    <lineage>
        <taxon>Bacteria</taxon>
        <taxon>Pseudomonadati</taxon>
        <taxon>Pseudomonadota</taxon>
        <taxon>Gammaproteobacteria</taxon>
        <taxon>Lysobacterales</taxon>
        <taxon>Lysobacteraceae</taxon>
        <taxon>Lysobacter</taxon>
    </lineage>
</organism>
<dbReference type="SUPFAM" id="SSF54427">
    <property type="entry name" value="NTF2-like"/>
    <property type="match status" value="1"/>
</dbReference>
<dbReference type="KEGG" id="lem:LEN_2208"/>
<evidence type="ECO:0000313" key="8">
    <source>
        <dbReference type="EMBL" id="BAV97695.1"/>
    </source>
</evidence>
<feature type="compositionally biased region" description="Low complexity" evidence="5">
    <location>
        <begin position="295"/>
        <end position="306"/>
    </location>
</feature>
<feature type="region of interest" description="Disordered" evidence="5">
    <location>
        <begin position="236"/>
        <end position="339"/>
    </location>
</feature>
<feature type="compositionally biased region" description="Low complexity" evidence="5">
    <location>
        <begin position="316"/>
        <end position="339"/>
    </location>
</feature>
<dbReference type="GeneID" id="83064078"/>
<evidence type="ECO:0000256" key="6">
    <source>
        <dbReference type="SAM" id="Phobius"/>
    </source>
</evidence>
<evidence type="ECO:0000256" key="2">
    <source>
        <dbReference type="ARBA" id="ARBA00022692"/>
    </source>
</evidence>
<dbReference type="CDD" id="cd16424">
    <property type="entry name" value="VirB8"/>
    <property type="match status" value="1"/>
</dbReference>
<feature type="compositionally biased region" description="Pro residues" evidence="5">
    <location>
        <begin position="283"/>
        <end position="294"/>
    </location>
</feature>